<feature type="domain" description="HTH araC/xylS-type" evidence="4">
    <location>
        <begin position="200"/>
        <end position="298"/>
    </location>
</feature>
<evidence type="ECO:0000313" key="5">
    <source>
        <dbReference type="EMBL" id="KEQ30030.1"/>
    </source>
</evidence>
<dbReference type="PROSITE" id="PS01124">
    <property type="entry name" value="HTH_ARAC_FAMILY_2"/>
    <property type="match status" value="1"/>
</dbReference>
<dbReference type="OrthoDB" id="1007667at2"/>
<evidence type="ECO:0000256" key="1">
    <source>
        <dbReference type="ARBA" id="ARBA00023015"/>
    </source>
</evidence>
<keyword evidence="6" id="KW-1185">Reference proteome</keyword>
<reference evidence="5 6" key="1">
    <citation type="journal article" date="1992" name="Int. J. Syst. Bacteriol.">
        <title>Sphingobacterium antarcticus sp. nov. a Psychrotrophic Bacterium from the Soils of Schirmacher Oasis, Antarctica.</title>
        <authorList>
            <person name="Shivaji S."/>
            <person name="Ray M.K."/>
            <person name="Rao N.S."/>
            <person name="Saiserr L."/>
            <person name="Jagannadham M.V."/>
            <person name="Kumar G.S."/>
            <person name="Reddy G."/>
            <person name="Bhargava P.M."/>
        </authorList>
    </citation>
    <scope>NUCLEOTIDE SEQUENCE [LARGE SCALE GENOMIC DNA]</scope>
    <source>
        <strain evidence="5 6">4BY</strain>
    </source>
</reference>
<keyword evidence="2" id="KW-0238">DNA-binding</keyword>
<dbReference type="GO" id="GO:0043565">
    <property type="term" value="F:sequence-specific DNA binding"/>
    <property type="evidence" value="ECO:0007669"/>
    <property type="project" value="InterPro"/>
</dbReference>
<accession>A0A081PH57</accession>
<sequence length="298" mass="33899">MSSSITAVQTCTFAQLLEAVGVSDQNAEISICSTTGLEMEIPIRYPFRSDHFSFLVVQEGAFKIKVNLTPYTVTKNEILMITPNDVRQFEEFSSDCIIKFVGFKAEYLYAAGIHKKNVDALTFFSSLLNPVLRLGNGEMENIARILDVLEHKSTLPATSDYRDDIMLNLFSGFIYELALHFRRSQSLEEIRVTRKEELVMRFLKLLPTQFRSVRSVQVYAEMLNVSPKYLSQTLKDISGKTAGDFIGEMLLLEAKILLNHPELSIAEVSNHLNFSDQFSFSNYFKKHTGKSPTLYRKS</sequence>
<dbReference type="SMART" id="SM00342">
    <property type="entry name" value="HTH_ARAC"/>
    <property type="match status" value="1"/>
</dbReference>
<dbReference type="Proteomes" id="UP000028007">
    <property type="component" value="Unassembled WGS sequence"/>
</dbReference>
<dbReference type="PANTHER" id="PTHR43280:SF32">
    <property type="entry name" value="TRANSCRIPTIONAL REGULATORY PROTEIN"/>
    <property type="match status" value="1"/>
</dbReference>
<dbReference type="InterPro" id="IPR009057">
    <property type="entry name" value="Homeodomain-like_sf"/>
</dbReference>
<evidence type="ECO:0000313" key="6">
    <source>
        <dbReference type="Proteomes" id="UP000028007"/>
    </source>
</evidence>
<comment type="caution">
    <text evidence="5">The sequence shown here is derived from an EMBL/GenBank/DDBJ whole genome shotgun (WGS) entry which is preliminary data.</text>
</comment>
<evidence type="ECO:0000256" key="2">
    <source>
        <dbReference type="ARBA" id="ARBA00023125"/>
    </source>
</evidence>
<evidence type="ECO:0000259" key="4">
    <source>
        <dbReference type="PROSITE" id="PS01124"/>
    </source>
</evidence>
<protein>
    <recommendedName>
        <fullName evidence="4">HTH araC/xylS-type domain-containing protein</fullName>
    </recommendedName>
</protein>
<dbReference type="PANTHER" id="PTHR43280">
    <property type="entry name" value="ARAC-FAMILY TRANSCRIPTIONAL REGULATOR"/>
    <property type="match status" value="1"/>
</dbReference>
<dbReference type="eggNOG" id="COG2207">
    <property type="taxonomic scope" value="Bacteria"/>
</dbReference>
<dbReference type="SUPFAM" id="SSF46689">
    <property type="entry name" value="Homeodomain-like"/>
    <property type="match status" value="1"/>
</dbReference>
<dbReference type="Pfam" id="PF12833">
    <property type="entry name" value="HTH_18"/>
    <property type="match status" value="1"/>
</dbReference>
<keyword evidence="1" id="KW-0805">Transcription regulation</keyword>
<dbReference type="GO" id="GO:0003700">
    <property type="term" value="F:DNA-binding transcription factor activity"/>
    <property type="evidence" value="ECO:0007669"/>
    <property type="project" value="InterPro"/>
</dbReference>
<proteinExistence type="predicted"/>
<dbReference type="InterPro" id="IPR018060">
    <property type="entry name" value="HTH_AraC"/>
</dbReference>
<gene>
    <name evidence="5" type="ORF">N180_11415</name>
</gene>
<organism evidence="5 6">
    <name type="scientific">Pedobacter antarcticus 4BY</name>
    <dbReference type="NCBI Taxonomy" id="1358423"/>
    <lineage>
        <taxon>Bacteria</taxon>
        <taxon>Pseudomonadati</taxon>
        <taxon>Bacteroidota</taxon>
        <taxon>Sphingobacteriia</taxon>
        <taxon>Sphingobacteriales</taxon>
        <taxon>Sphingobacteriaceae</taxon>
        <taxon>Pedobacter</taxon>
    </lineage>
</organism>
<evidence type="ECO:0000256" key="3">
    <source>
        <dbReference type="ARBA" id="ARBA00023163"/>
    </source>
</evidence>
<dbReference type="AlphaFoldDB" id="A0A081PH57"/>
<dbReference type="Gene3D" id="1.10.10.60">
    <property type="entry name" value="Homeodomain-like"/>
    <property type="match status" value="1"/>
</dbReference>
<dbReference type="EMBL" id="JNFF01000053">
    <property type="protein sequence ID" value="KEQ30030.1"/>
    <property type="molecule type" value="Genomic_DNA"/>
</dbReference>
<dbReference type="RefSeq" id="WP_051759865.1">
    <property type="nucleotide sequence ID" value="NZ_JNFF01000053.1"/>
</dbReference>
<name>A0A081PH57_9SPHI</name>
<keyword evidence="3" id="KW-0804">Transcription</keyword>